<dbReference type="AlphaFoldDB" id="A0ABD4JFJ2"/>
<dbReference type="Proteomes" id="UP001318760">
    <property type="component" value="Unassembled WGS sequence"/>
</dbReference>
<proteinExistence type="predicted"/>
<organism evidence="1 2">
    <name type="scientific">Campylobacter californiensis</name>
    <dbReference type="NCBI Taxonomy" id="1032243"/>
    <lineage>
        <taxon>Bacteria</taxon>
        <taxon>Pseudomonadati</taxon>
        <taxon>Campylobacterota</taxon>
        <taxon>Epsilonproteobacteria</taxon>
        <taxon>Campylobacterales</taxon>
        <taxon>Campylobacteraceae</taxon>
        <taxon>Campylobacter</taxon>
    </lineage>
</organism>
<accession>A0ABD4JFJ2</accession>
<gene>
    <name evidence="1" type="ORF">CCAL12919_00215</name>
</gene>
<evidence type="ECO:0000313" key="2">
    <source>
        <dbReference type="Proteomes" id="UP001318760"/>
    </source>
</evidence>
<evidence type="ECO:0008006" key="3">
    <source>
        <dbReference type="Google" id="ProtNLM"/>
    </source>
</evidence>
<dbReference type="EMBL" id="JADBHS010000001">
    <property type="protein sequence ID" value="MBE2985558.1"/>
    <property type="molecule type" value="Genomic_DNA"/>
</dbReference>
<protein>
    <recommendedName>
        <fullName evidence="3">DUF4376 domain-containing protein</fullName>
    </recommendedName>
</protein>
<evidence type="ECO:0000313" key="1">
    <source>
        <dbReference type="EMBL" id="MBE2985558.1"/>
    </source>
</evidence>
<sequence length="188" mass="21834">MKYTHYNKETKQILGYYDDEIHESIPEPNFQISDEIWQEAIDKNANKVDAKTKTLFFEAKEPTLEELKSLKLTELELWFEAMKNKSKIELKGFGIIDGGYKYLLNASAMVENYELLPQKVFRMWDDSFKPIDLNGLKAIKRAIELAGIKLHSIKWEYEARIASANDKDELEAIVFYDVIEIDLGASNE</sequence>
<dbReference type="RefSeq" id="WP_170000354.1">
    <property type="nucleotide sequence ID" value="NZ_JADBHS010000001.1"/>
</dbReference>
<name>A0ABD4JFJ2_9BACT</name>
<comment type="caution">
    <text evidence="1">The sequence shown here is derived from an EMBL/GenBank/DDBJ whole genome shotgun (WGS) entry which is preliminary data.</text>
</comment>
<reference evidence="1 2" key="1">
    <citation type="submission" date="2020-10" db="EMBL/GenBank/DDBJ databases">
        <title>Campylobacter californiensis sp. nov. isolated from cattle and feral swine in California.</title>
        <authorList>
            <person name="Miller W.G."/>
        </authorList>
    </citation>
    <scope>NUCLEOTIDE SEQUENCE [LARGE SCALE GENOMIC DNA]</scope>
    <source>
        <strain evidence="1 2">RM12919</strain>
    </source>
</reference>